<dbReference type="AlphaFoldDB" id="A0A1T4WBC9"/>
<evidence type="ECO:0000256" key="2">
    <source>
        <dbReference type="ARBA" id="ARBA00006171"/>
    </source>
</evidence>
<dbReference type="PANTHER" id="PTHR46193">
    <property type="entry name" value="6-PHOSPHOGLUCONATE PHOSPHATASE"/>
    <property type="match status" value="1"/>
</dbReference>
<dbReference type="OrthoDB" id="9782449at2"/>
<keyword evidence="5" id="KW-0119">Carbohydrate metabolism</keyword>
<dbReference type="GO" id="GO:0046872">
    <property type="term" value="F:metal ion binding"/>
    <property type="evidence" value="ECO:0007669"/>
    <property type="project" value="UniProtKB-KW"/>
</dbReference>
<accession>A0A1T4WBC9</accession>
<keyword evidence="7" id="KW-1185">Reference proteome</keyword>
<dbReference type="SFLD" id="SFLDG01129">
    <property type="entry name" value="C1.5:_HAD__Beta-PGM__Phosphata"/>
    <property type="match status" value="1"/>
</dbReference>
<dbReference type="SUPFAM" id="SSF56784">
    <property type="entry name" value="HAD-like"/>
    <property type="match status" value="1"/>
</dbReference>
<gene>
    <name evidence="6" type="ORF">SAMN02745130_01323</name>
</gene>
<dbReference type="InterPro" id="IPR036412">
    <property type="entry name" value="HAD-like_sf"/>
</dbReference>
<dbReference type="Pfam" id="PF13419">
    <property type="entry name" value="HAD_2"/>
    <property type="match status" value="1"/>
</dbReference>
<dbReference type="InterPro" id="IPR023214">
    <property type="entry name" value="HAD_sf"/>
</dbReference>
<dbReference type="Proteomes" id="UP000190460">
    <property type="component" value="Unassembled WGS sequence"/>
</dbReference>
<dbReference type="Gene3D" id="1.10.150.240">
    <property type="entry name" value="Putative phosphatase, domain 2"/>
    <property type="match status" value="1"/>
</dbReference>
<dbReference type="NCBIfam" id="TIGR01509">
    <property type="entry name" value="HAD-SF-IA-v3"/>
    <property type="match status" value="1"/>
</dbReference>
<comment type="cofactor">
    <cofactor evidence="1">
        <name>Mg(2+)</name>
        <dbReference type="ChEBI" id="CHEBI:18420"/>
    </cofactor>
</comment>
<dbReference type="InterPro" id="IPR051600">
    <property type="entry name" value="Beta-PGM-like"/>
</dbReference>
<evidence type="ECO:0000313" key="7">
    <source>
        <dbReference type="Proteomes" id="UP000190460"/>
    </source>
</evidence>
<evidence type="ECO:0000256" key="5">
    <source>
        <dbReference type="ARBA" id="ARBA00023277"/>
    </source>
</evidence>
<evidence type="ECO:0000256" key="4">
    <source>
        <dbReference type="ARBA" id="ARBA00022842"/>
    </source>
</evidence>
<keyword evidence="4" id="KW-0460">Magnesium</keyword>
<dbReference type="EMBL" id="FUYB01000004">
    <property type="protein sequence ID" value="SKA74011.1"/>
    <property type="molecule type" value="Genomic_DNA"/>
</dbReference>
<dbReference type="InterPro" id="IPR041492">
    <property type="entry name" value="HAD_2"/>
</dbReference>
<organism evidence="6 7">
    <name type="scientific">Thiothrix eikelboomii</name>
    <dbReference type="NCBI Taxonomy" id="92487"/>
    <lineage>
        <taxon>Bacteria</taxon>
        <taxon>Pseudomonadati</taxon>
        <taxon>Pseudomonadota</taxon>
        <taxon>Gammaproteobacteria</taxon>
        <taxon>Thiotrichales</taxon>
        <taxon>Thiotrichaceae</taxon>
        <taxon>Thiothrix</taxon>
    </lineage>
</organism>
<dbReference type="InterPro" id="IPR023198">
    <property type="entry name" value="PGP-like_dom2"/>
</dbReference>
<protein>
    <submittedName>
        <fullName evidence="6">Haloacid dehalogenase superfamily, subfamily IA, variant 3 with third motif having DD or ED</fullName>
    </submittedName>
</protein>
<reference evidence="6 7" key="1">
    <citation type="submission" date="2017-02" db="EMBL/GenBank/DDBJ databases">
        <authorList>
            <person name="Peterson S.W."/>
        </authorList>
    </citation>
    <scope>NUCLEOTIDE SEQUENCE [LARGE SCALE GENOMIC DNA]</scope>
    <source>
        <strain evidence="6 7">ATCC 49788</strain>
    </source>
</reference>
<dbReference type="PANTHER" id="PTHR46193:SF18">
    <property type="entry name" value="HEXITOL PHOSPHATASE B"/>
    <property type="match status" value="1"/>
</dbReference>
<dbReference type="Gene3D" id="3.40.50.1000">
    <property type="entry name" value="HAD superfamily/HAD-like"/>
    <property type="match status" value="1"/>
</dbReference>
<dbReference type="RefSeq" id="WP_078921792.1">
    <property type="nucleotide sequence ID" value="NZ_FUYB01000004.1"/>
</dbReference>
<evidence type="ECO:0000256" key="3">
    <source>
        <dbReference type="ARBA" id="ARBA00022723"/>
    </source>
</evidence>
<comment type="similarity">
    <text evidence="2">Belongs to the HAD-like hydrolase superfamily. CbbY/CbbZ/Gph/YieH family.</text>
</comment>
<dbReference type="STRING" id="92487.SAMN02745130_01323"/>
<keyword evidence="3" id="KW-0479">Metal-binding</keyword>
<dbReference type="GO" id="GO:0003824">
    <property type="term" value="F:catalytic activity"/>
    <property type="evidence" value="ECO:0007669"/>
    <property type="project" value="UniProtKB-ARBA"/>
</dbReference>
<evidence type="ECO:0000256" key="1">
    <source>
        <dbReference type="ARBA" id="ARBA00001946"/>
    </source>
</evidence>
<evidence type="ECO:0000313" key="6">
    <source>
        <dbReference type="EMBL" id="SKA74011.1"/>
    </source>
</evidence>
<sequence length="223" mass="24429">MQLKAVLFDHDGTLVDSEGVHYQLWLEILKPYGVSISAEQYMQLYSGMPTLDNAIDLVERFQLAVAVETLVAKKLAIAQDYLQQTAFPLMQGARAILDYFQQQPLIQQAIVTGAGAQIVNATVRSHGLADYFATIVSYDDVERSKPAPDCYVLATQRLNLDPLACIALEDTEHGVAAAVAAGIACIAIPNAQSQRHDFSKAIAVLPDLKAAQAWISQRYQLPR</sequence>
<dbReference type="InterPro" id="IPR006439">
    <property type="entry name" value="HAD-SF_hydro_IA"/>
</dbReference>
<proteinExistence type="inferred from homology"/>
<dbReference type="SFLD" id="SFLDS00003">
    <property type="entry name" value="Haloacid_Dehalogenase"/>
    <property type="match status" value="1"/>
</dbReference>
<name>A0A1T4WBC9_9GAMM</name>